<keyword evidence="3" id="KW-1185">Reference proteome</keyword>
<name>A0A4R6N9J9_9BURK</name>
<dbReference type="AlphaFoldDB" id="A0A4R6N9J9"/>
<keyword evidence="1" id="KW-0472">Membrane</keyword>
<proteinExistence type="predicted"/>
<dbReference type="OrthoDB" id="9155042at2"/>
<accession>A0A4R6N9J9</accession>
<feature type="transmembrane region" description="Helical" evidence="1">
    <location>
        <begin position="21"/>
        <end position="41"/>
    </location>
</feature>
<reference evidence="2 3" key="1">
    <citation type="submission" date="2019-03" db="EMBL/GenBank/DDBJ databases">
        <title>Genomic Encyclopedia of Type Strains, Phase IV (KMG-IV): sequencing the most valuable type-strain genomes for metagenomic binning, comparative biology and taxonomic classification.</title>
        <authorList>
            <person name="Goeker M."/>
        </authorList>
    </citation>
    <scope>NUCLEOTIDE SEQUENCE [LARGE SCALE GENOMIC DNA]</scope>
    <source>
        <strain evidence="2 3">DSM 25082</strain>
    </source>
</reference>
<dbReference type="RefSeq" id="WP_133602583.1">
    <property type="nucleotide sequence ID" value="NZ_JAUFPJ010000002.1"/>
</dbReference>
<gene>
    <name evidence="2" type="ORF">DFR39_102189</name>
</gene>
<evidence type="ECO:0000313" key="3">
    <source>
        <dbReference type="Proteomes" id="UP000295357"/>
    </source>
</evidence>
<organism evidence="2 3">
    <name type="scientific">Roseateles asaccharophilus</name>
    <dbReference type="NCBI Taxonomy" id="582607"/>
    <lineage>
        <taxon>Bacteria</taxon>
        <taxon>Pseudomonadati</taxon>
        <taxon>Pseudomonadota</taxon>
        <taxon>Betaproteobacteria</taxon>
        <taxon>Burkholderiales</taxon>
        <taxon>Sphaerotilaceae</taxon>
        <taxon>Roseateles</taxon>
    </lineage>
</organism>
<sequence>MTLKQACQVRRWMQLHGGRHPVELQVWDLVLILWVLGWAGVPGLLLSDLWVALPLCLLGYMLPTAYTQMRLHLHRCGKLRCDWLTAL</sequence>
<evidence type="ECO:0000313" key="2">
    <source>
        <dbReference type="EMBL" id="TDP11809.1"/>
    </source>
</evidence>
<dbReference type="EMBL" id="SNXE01000002">
    <property type="protein sequence ID" value="TDP11809.1"/>
    <property type="molecule type" value="Genomic_DNA"/>
</dbReference>
<keyword evidence="1" id="KW-1133">Transmembrane helix</keyword>
<evidence type="ECO:0000256" key="1">
    <source>
        <dbReference type="SAM" id="Phobius"/>
    </source>
</evidence>
<comment type="caution">
    <text evidence="2">The sequence shown here is derived from an EMBL/GenBank/DDBJ whole genome shotgun (WGS) entry which is preliminary data.</text>
</comment>
<protein>
    <submittedName>
        <fullName evidence="2">Uncharacterized protein</fullName>
    </submittedName>
</protein>
<keyword evidence="1" id="KW-0812">Transmembrane</keyword>
<dbReference type="Proteomes" id="UP000295357">
    <property type="component" value="Unassembled WGS sequence"/>
</dbReference>